<dbReference type="InterPro" id="IPR023867">
    <property type="entry name" value="Sulphatase_maturase_rSAM"/>
</dbReference>
<accession>A0AAD2VS29</accession>
<dbReference type="InterPro" id="IPR058240">
    <property type="entry name" value="rSAM_sf"/>
</dbReference>
<organism evidence="9">
    <name type="scientific">Providencia rettgeri</name>
    <dbReference type="NCBI Taxonomy" id="587"/>
    <lineage>
        <taxon>Bacteria</taxon>
        <taxon>Pseudomonadati</taxon>
        <taxon>Pseudomonadota</taxon>
        <taxon>Gammaproteobacteria</taxon>
        <taxon>Enterobacterales</taxon>
        <taxon>Morganellaceae</taxon>
        <taxon>Providencia</taxon>
    </lineage>
</organism>
<evidence type="ECO:0000256" key="2">
    <source>
        <dbReference type="ARBA" id="ARBA00022485"/>
    </source>
</evidence>
<dbReference type="SFLD" id="SFLDG01072">
    <property type="entry name" value="dehydrogenase_like"/>
    <property type="match status" value="1"/>
</dbReference>
<evidence type="ECO:0000313" key="10">
    <source>
        <dbReference type="EMBL" id="EMR4589515.1"/>
    </source>
</evidence>
<feature type="domain" description="Radical SAM core" evidence="8">
    <location>
        <begin position="1"/>
        <end position="245"/>
    </location>
</feature>
<name>A0AAD2VS29_PRORE</name>
<dbReference type="InterPro" id="IPR047207">
    <property type="entry name" value="SPASM_anSME"/>
</dbReference>
<keyword evidence="5" id="KW-0408">Iron</keyword>
<dbReference type="GO" id="GO:0016491">
    <property type="term" value="F:oxidoreductase activity"/>
    <property type="evidence" value="ECO:0007669"/>
    <property type="project" value="InterPro"/>
</dbReference>
<dbReference type="CDD" id="cd01335">
    <property type="entry name" value="Radical_SAM"/>
    <property type="match status" value="1"/>
</dbReference>
<dbReference type="InterPro" id="IPR007197">
    <property type="entry name" value="rSAM"/>
</dbReference>
<dbReference type="SFLD" id="SFLDG01067">
    <property type="entry name" value="SPASM/twitch_domain_containing"/>
    <property type="match status" value="1"/>
</dbReference>
<dbReference type="Pfam" id="PF04055">
    <property type="entry name" value="Radical_SAM"/>
    <property type="match status" value="1"/>
</dbReference>
<dbReference type="SUPFAM" id="SSF102114">
    <property type="entry name" value="Radical SAM enzymes"/>
    <property type="match status" value="1"/>
</dbReference>
<keyword evidence="6" id="KW-0411">Iron-sulfur</keyword>
<evidence type="ECO:0000259" key="8">
    <source>
        <dbReference type="PROSITE" id="PS51918"/>
    </source>
</evidence>
<reference evidence="9" key="1">
    <citation type="submission" date="2023-10" db="EMBL/GenBank/DDBJ databases">
        <authorList>
            <consortium name="Clinical and Environmental Microbiology Branch: Whole genome sequencing antimicrobial resistance pathogens in the healthcare setting"/>
        </authorList>
    </citation>
    <scope>NUCLEOTIDE SEQUENCE</scope>
    <source>
        <strain evidence="9">2020QW-00022</strain>
    </source>
</reference>
<dbReference type="EMBL" id="ABEXCJ040000002">
    <property type="protein sequence ID" value="ELR5217328.1"/>
    <property type="molecule type" value="Genomic_DNA"/>
</dbReference>
<evidence type="ECO:0000256" key="3">
    <source>
        <dbReference type="ARBA" id="ARBA00022691"/>
    </source>
</evidence>
<dbReference type="RefSeq" id="WP_248467068.1">
    <property type="nucleotide sequence ID" value="NZ_CP096258.1"/>
</dbReference>
<dbReference type="SFLD" id="SFLDS00029">
    <property type="entry name" value="Radical_SAM"/>
    <property type="match status" value="1"/>
</dbReference>
<dbReference type="SFLD" id="SFLDF00285">
    <property type="entry name" value="anaerobic_Ser-type_sulfatase-m"/>
    <property type="match status" value="1"/>
</dbReference>
<dbReference type="EMBL" id="ABEXCJ050000002">
    <property type="protein sequence ID" value="EMR4589515.1"/>
    <property type="molecule type" value="Genomic_DNA"/>
</dbReference>
<protein>
    <submittedName>
        <fullName evidence="9">Anaerobic sulfatase maturase</fullName>
    </submittedName>
</protein>
<dbReference type="AlphaFoldDB" id="A0AAD2VS29"/>
<keyword evidence="2" id="KW-0004">4Fe-4S</keyword>
<dbReference type="SFLD" id="SFLDG01386">
    <property type="entry name" value="main_SPASM_domain-containing"/>
    <property type="match status" value="1"/>
</dbReference>
<dbReference type="InterPro" id="IPR034491">
    <property type="entry name" value="Anaerob_Ser_sulfatase-maturase"/>
</dbReference>
<gene>
    <name evidence="10" type="ORF">M0K77_001817</name>
    <name evidence="9" type="ORF">M0K77_RS09085</name>
</gene>
<evidence type="ECO:0000256" key="1">
    <source>
        <dbReference type="ARBA" id="ARBA00001966"/>
    </source>
</evidence>
<dbReference type="Gene3D" id="3.20.20.70">
    <property type="entry name" value="Aldolase class I"/>
    <property type="match status" value="1"/>
</dbReference>
<dbReference type="NCBIfam" id="TIGR04085">
    <property type="entry name" value="rSAM_more_4Fe4S"/>
    <property type="match status" value="1"/>
</dbReference>
<dbReference type="SFLD" id="SFLDG01384">
    <property type="entry name" value="thioether_bond_formation_requi"/>
    <property type="match status" value="1"/>
</dbReference>
<sequence length="416" mass="48589">MKKAFHIMAKPTSYQCNLKCDYCFYLEKEHQTGFSDKKLKCMDDNTLREYIRQYIELSPSHEIDFTWQGGEPLMAGLDFFKKVIQYQQRYGKGKQIYNSIQTNGVLLNSDWANFLKTHNFLVGISLDGPQWLHDIYRKSNSGNSVFDKVINAVNLLKEYQIDFNILTVINNETAKYPEEIYRFITEELQARYLQFIPVVEYEITNNEFQHLSYPQEQGEKHLTPWSITGKQYGNFINKVFDLWVRKDVGNVFIQLFDNSLAAWSGDMPSFCVMQPSCGYGLVAEQNGDIYSCDHFVYPEFKLGNLLTKPLNKLVSSKQQQRFGQQKLNLSSLCQQCEFKFACHGGCPKHRTTKVENKWHNHLCEGYKAIFSHIDPYMQYMANELRLHRPPASVMDNLHLFQRAAPIENTIPIQHIR</sequence>
<dbReference type="GO" id="GO:0046872">
    <property type="term" value="F:metal ion binding"/>
    <property type="evidence" value="ECO:0007669"/>
    <property type="project" value="UniProtKB-KW"/>
</dbReference>
<dbReference type="GO" id="GO:0051539">
    <property type="term" value="F:4 iron, 4 sulfur cluster binding"/>
    <property type="evidence" value="ECO:0007669"/>
    <property type="project" value="UniProtKB-KW"/>
</dbReference>
<dbReference type="PANTHER" id="PTHR43273">
    <property type="entry name" value="ANAEROBIC SULFATASE-MATURATING ENZYME HOMOLOG ASLB-RELATED"/>
    <property type="match status" value="1"/>
</dbReference>
<dbReference type="PANTHER" id="PTHR43273:SF3">
    <property type="entry name" value="ANAEROBIC SULFATASE-MATURATING ENZYME HOMOLOG ASLB-RELATED"/>
    <property type="match status" value="1"/>
</dbReference>
<evidence type="ECO:0000256" key="7">
    <source>
        <dbReference type="ARBA" id="ARBA00023601"/>
    </source>
</evidence>
<comment type="similarity">
    <text evidence="7">Belongs to the radical SAM superfamily. Anaerobic sulfatase-maturating enzyme family.</text>
</comment>
<dbReference type="CDD" id="cd21120">
    <property type="entry name" value="SPASM_anSME"/>
    <property type="match status" value="1"/>
</dbReference>
<dbReference type="PROSITE" id="PS51918">
    <property type="entry name" value="RADICAL_SAM"/>
    <property type="match status" value="1"/>
</dbReference>
<evidence type="ECO:0000256" key="6">
    <source>
        <dbReference type="ARBA" id="ARBA00023014"/>
    </source>
</evidence>
<evidence type="ECO:0000256" key="5">
    <source>
        <dbReference type="ARBA" id="ARBA00023004"/>
    </source>
</evidence>
<proteinExistence type="inferred from homology"/>
<evidence type="ECO:0000313" key="9">
    <source>
        <dbReference type="EMBL" id="ELR5217328.1"/>
    </source>
</evidence>
<evidence type="ECO:0000256" key="4">
    <source>
        <dbReference type="ARBA" id="ARBA00022723"/>
    </source>
</evidence>
<dbReference type="InterPro" id="IPR023885">
    <property type="entry name" value="4Fe4S-binding_SPASM_dom"/>
</dbReference>
<dbReference type="Pfam" id="PF13186">
    <property type="entry name" value="SPASM"/>
    <property type="match status" value="1"/>
</dbReference>
<dbReference type="InterPro" id="IPR013785">
    <property type="entry name" value="Aldolase_TIM"/>
</dbReference>
<comment type="cofactor">
    <cofactor evidence="1">
        <name>[4Fe-4S] cluster</name>
        <dbReference type="ChEBI" id="CHEBI:49883"/>
    </cofactor>
</comment>
<comment type="caution">
    <text evidence="9">The sequence shown here is derived from an EMBL/GenBank/DDBJ whole genome shotgun (WGS) entry which is preliminary data.</text>
</comment>
<keyword evidence="3" id="KW-0949">S-adenosyl-L-methionine</keyword>
<dbReference type="NCBIfam" id="TIGR03942">
    <property type="entry name" value="sulfatase_rSAM"/>
    <property type="match status" value="1"/>
</dbReference>
<keyword evidence="4" id="KW-0479">Metal-binding</keyword>